<accession>A0ABT5FQ91</accession>
<feature type="domain" description="UspA" evidence="1">
    <location>
        <begin position="84"/>
        <end position="212"/>
    </location>
</feature>
<proteinExistence type="predicted"/>
<comment type="caution">
    <text evidence="2">The sequence shown here is derived from an EMBL/GenBank/DDBJ whole genome shotgun (WGS) entry which is preliminary data.</text>
</comment>
<dbReference type="Pfam" id="PF00582">
    <property type="entry name" value="Usp"/>
    <property type="match status" value="1"/>
</dbReference>
<gene>
    <name evidence="2" type="ORF">PO587_09515</name>
</gene>
<keyword evidence="3" id="KW-1185">Reference proteome</keyword>
<evidence type="ECO:0000313" key="3">
    <source>
        <dbReference type="Proteomes" id="UP001221328"/>
    </source>
</evidence>
<dbReference type="SUPFAM" id="SSF52402">
    <property type="entry name" value="Adenine nucleotide alpha hydrolases-like"/>
    <property type="match status" value="1"/>
</dbReference>
<dbReference type="Gene3D" id="3.40.50.12370">
    <property type="match status" value="1"/>
</dbReference>
<protein>
    <submittedName>
        <fullName evidence="2">Universal stress protein</fullName>
    </submittedName>
</protein>
<organism evidence="2 3">
    <name type="scientific">Streptomyces gilvifuscus</name>
    <dbReference type="NCBI Taxonomy" id="1550617"/>
    <lineage>
        <taxon>Bacteria</taxon>
        <taxon>Bacillati</taxon>
        <taxon>Actinomycetota</taxon>
        <taxon>Actinomycetes</taxon>
        <taxon>Kitasatosporales</taxon>
        <taxon>Streptomycetaceae</taxon>
        <taxon>Streptomyces</taxon>
    </lineage>
</organism>
<dbReference type="EMBL" id="JAQOSK010000003">
    <property type="protein sequence ID" value="MDC2954699.1"/>
    <property type="molecule type" value="Genomic_DNA"/>
</dbReference>
<sequence>MGRVLVVGDDDSAAGRAALAWAEREARLRGLTLSSDDLAEPHGVGRDVELLVRPSPAAGAGGAVAAVSGRPVVFVPATSAWLPDRVAVGVDGRAPAEAAIGFAFESARLRGAGLHAVHAWTLPAEAADRPFAVPEADRATWEDQEVQLLSDALRPWRARYPDVEVVPDVLAFPPPHALTHASKTAGLLILGHHTGRTASAVLGRVRCAVAVVAG</sequence>
<name>A0ABT5FQ91_9ACTN</name>
<dbReference type="InterPro" id="IPR006016">
    <property type="entry name" value="UspA"/>
</dbReference>
<evidence type="ECO:0000259" key="1">
    <source>
        <dbReference type="Pfam" id="PF00582"/>
    </source>
</evidence>
<dbReference type="Proteomes" id="UP001221328">
    <property type="component" value="Unassembled WGS sequence"/>
</dbReference>
<dbReference type="RefSeq" id="WP_272174861.1">
    <property type="nucleotide sequence ID" value="NZ_JAQOSK010000003.1"/>
</dbReference>
<reference evidence="2 3" key="1">
    <citation type="journal article" date="2015" name="Int. J. Syst. Evol. Microbiol.">
        <title>Streptomyces gilvifuscus sp. nov., an actinomycete that produces antibacterial compounds isolated from soil.</title>
        <authorList>
            <person name="Nguyen T.M."/>
            <person name="Kim J."/>
        </authorList>
    </citation>
    <scope>NUCLEOTIDE SEQUENCE [LARGE SCALE GENOMIC DNA]</scope>
    <source>
        <strain evidence="2 3">T113</strain>
    </source>
</reference>
<evidence type="ECO:0000313" key="2">
    <source>
        <dbReference type="EMBL" id="MDC2954699.1"/>
    </source>
</evidence>